<dbReference type="GO" id="GO:0050380">
    <property type="term" value="F:undecaprenyl-diphosphatase activity"/>
    <property type="evidence" value="ECO:0007669"/>
    <property type="project" value="InterPro"/>
</dbReference>
<accession>I4DAH3</accession>
<dbReference type="PANTHER" id="PTHR14969:SF13">
    <property type="entry name" value="AT30094P"/>
    <property type="match status" value="1"/>
</dbReference>
<name>I4DAH3_DESAJ</name>
<dbReference type="PANTHER" id="PTHR14969">
    <property type="entry name" value="SPHINGOSINE-1-PHOSPHATE PHOSPHOHYDROLASE"/>
    <property type="match status" value="1"/>
</dbReference>
<evidence type="ECO:0000256" key="1">
    <source>
        <dbReference type="SAM" id="Phobius"/>
    </source>
</evidence>
<dbReference type="Proteomes" id="UP000002892">
    <property type="component" value="Chromosome"/>
</dbReference>
<keyword evidence="4" id="KW-1185">Reference proteome</keyword>
<dbReference type="STRING" id="646529.Desaci_3922"/>
<dbReference type="OrthoDB" id="9789113at2"/>
<keyword evidence="1" id="KW-1133">Transmembrane helix</keyword>
<proteinExistence type="predicted"/>
<gene>
    <name evidence="3" type="ordered locus">Desaci_3922</name>
</gene>
<feature type="transmembrane region" description="Helical" evidence="1">
    <location>
        <begin position="25"/>
        <end position="46"/>
    </location>
</feature>
<feature type="transmembrane region" description="Helical" evidence="1">
    <location>
        <begin position="155"/>
        <end position="176"/>
    </location>
</feature>
<dbReference type="GO" id="GO:0005886">
    <property type="term" value="C:plasma membrane"/>
    <property type="evidence" value="ECO:0007669"/>
    <property type="project" value="InterPro"/>
</dbReference>
<dbReference type="Pfam" id="PF01569">
    <property type="entry name" value="PAP2"/>
    <property type="match status" value="1"/>
</dbReference>
<organism evidence="3 4">
    <name type="scientific">Desulfosporosinus acidiphilus (strain DSM 22704 / JCM 16185 / SJ4)</name>
    <dbReference type="NCBI Taxonomy" id="646529"/>
    <lineage>
        <taxon>Bacteria</taxon>
        <taxon>Bacillati</taxon>
        <taxon>Bacillota</taxon>
        <taxon>Clostridia</taxon>
        <taxon>Eubacteriales</taxon>
        <taxon>Desulfitobacteriaceae</taxon>
        <taxon>Desulfosporosinus</taxon>
    </lineage>
</organism>
<reference evidence="3 4" key="1">
    <citation type="journal article" date="2012" name="J. Bacteriol.">
        <title>Complete genome sequences of Desulfosporosinus orientis DSM765T, Desulfosporosinus youngiae DSM17734T, Desulfosporosinus meridiei DSM13257T, and Desulfosporosinus acidiphilus DSM22704T.</title>
        <authorList>
            <person name="Pester M."/>
            <person name="Brambilla E."/>
            <person name="Alazard D."/>
            <person name="Rattei T."/>
            <person name="Weinmaier T."/>
            <person name="Han J."/>
            <person name="Lucas S."/>
            <person name="Lapidus A."/>
            <person name="Cheng J.F."/>
            <person name="Goodwin L."/>
            <person name="Pitluck S."/>
            <person name="Peters L."/>
            <person name="Ovchinnikova G."/>
            <person name="Teshima H."/>
            <person name="Detter J.C."/>
            <person name="Han C.S."/>
            <person name="Tapia R."/>
            <person name="Land M.L."/>
            <person name="Hauser L."/>
            <person name="Kyrpides N.C."/>
            <person name="Ivanova N.N."/>
            <person name="Pagani I."/>
            <person name="Huntmann M."/>
            <person name="Wei C.L."/>
            <person name="Davenport K.W."/>
            <person name="Daligault H."/>
            <person name="Chain P.S."/>
            <person name="Chen A."/>
            <person name="Mavromatis K."/>
            <person name="Markowitz V."/>
            <person name="Szeto E."/>
            <person name="Mikhailova N."/>
            <person name="Pati A."/>
            <person name="Wagner M."/>
            <person name="Woyke T."/>
            <person name="Ollivier B."/>
            <person name="Klenk H.P."/>
            <person name="Spring S."/>
            <person name="Loy A."/>
        </authorList>
    </citation>
    <scope>NUCLEOTIDE SEQUENCE [LARGE SCALE GENOMIC DNA]</scope>
    <source>
        <strain evidence="4">DSM 22704 / JCM 16185 / SJ4</strain>
    </source>
</reference>
<dbReference type="AlphaFoldDB" id="I4DAH3"/>
<protein>
    <submittedName>
        <fullName evidence="3">Membrane-associated phospholipid phosphatase</fullName>
    </submittedName>
</protein>
<evidence type="ECO:0000313" key="4">
    <source>
        <dbReference type="Proteomes" id="UP000002892"/>
    </source>
</evidence>
<dbReference type="InterPro" id="IPR033879">
    <property type="entry name" value="UPP_Pase"/>
</dbReference>
<dbReference type="RefSeq" id="WP_014828784.1">
    <property type="nucleotide sequence ID" value="NC_018068.1"/>
</dbReference>
<dbReference type="SUPFAM" id="SSF48317">
    <property type="entry name" value="Acid phosphatase/Vanadium-dependent haloperoxidase"/>
    <property type="match status" value="1"/>
</dbReference>
<keyword evidence="1" id="KW-0472">Membrane</keyword>
<dbReference type="HOGENOM" id="CLU_072573_8_1_9"/>
<dbReference type="eggNOG" id="COG0671">
    <property type="taxonomic scope" value="Bacteria"/>
</dbReference>
<feature type="transmembrane region" description="Helical" evidence="1">
    <location>
        <begin position="58"/>
        <end position="81"/>
    </location>
</feature>
<dbReference type="KEGG" id="dai:Desaci_3922"/>
<evidence type="ECO:0000259" key="2">
    <source>
        <dbReference type="SMART" id="SM00014"/>
    </source>
</evidence>
<feature type="domain" description="Phosphatidic acid phosphatase type 2/haloperoxidase" evidence="2">
    <location>
        <begin position="59"/>
        <end position="170"/>
    </location>
</feature>
<evidence type="ECO:0000313" key="3">
    <source>
        <dbReference type="EMBL" id="AFM42797.1"/>
    </source>
</evidence>
<dbReference type="InterPro" id="IPR000326">
    <property type="entry name" value="PAP2/HPO"/>
</dbReference>
<sequence>MNSFDLFGYHLINQWAGHHPVLDKLMAFFAQYALELYAVLFLLAWFTLPKSDSNKRHALVVAGFSGVLALVINVIIGQFFFRPRPFVILQKGTFTQLIPHSLDTSFPSDHTSGSFGFAAGSWREASTWVRWTFTILAIIVPIARVYTGVHWPTDVLASVVIGIVSAKIMWLMNYYLKPITNLGLRIFHYGNYVKASE</sequence>
<keyword evidence="1" id="KW-0812">Transmembrane</keyword>
<dbReference type="CDD" id="cd03385">
    <property type="entry name" value="PAP2_BcrC_like"/>
    <property type="match status" value="1"/>
</dbReference>
<feature type="transmembrane region" description="Helical" evidence="1">
    <location>
        <begin position="128"/>
        <end position="149"/>
    </location>
</feature>
<dbReference type="SMART" id="SM00014">
    <property type="entry name" value="acidPPc"/>
    <property type="match status" value="1"/>
</dbReference>
<dbReference type="EMBL" id="CP003639">
    <property type="protein sequence ID" value="AFM42797.1"/>
    <property type="molecule type" value="Genomic_DNA"/>
</dbReference>
<dbReference type="InterPro" id="IPR036938">
    <property type="entry name" value="PAP2/HPO_sf"/>
</dbReference>
<dbReference type="Gene3D" id="1.20.144.10">
    <property type="entry name" value="Phosphatidic acid phosphatase type 2/haloperoxidase"/>
    <property type="match status" value="1"/>
</dbReference>